<dbReference type="GO" id="GO:0008168">
    <property type="term" value="F:methyltransferase activity"/>
    <property type="evidence" value="ECO:0007669"/>
    <property type="project" value="UniProtKB-KW"/>
</dbReference>
<keyword evidence="2" id="KW-0808">Transferase</keyword>
<proteinExistence type="predicted"/>
<dbReference type="PANTHER" id="PTHR43861:SF1">
    <property type="entry name" value="TRANS-ACONITATE 2-METHYLTRANSFERASE"/>
    <property type="match status" value="1"/>
</dbReference>
<evidence type="ECO:0000259" key="3">
    <source>
        <dbReference type="Pfam" id="PF13649"/>
    </source>
</evidence>
<gene>
    <name evidence="4" type="ORF">L0N08_27155</name>
</gene>
<dbReference type="InterPro" id="IPR029063">
    <property type="entry name" value="SAM-dependent_MTases_sf"/>
</dbReference>
<dbReference type="SUPFAM" id="SSF53335">
    <property type="entry name" value="S-adenosyl-L-methionine-dependent methyltransferases"/>
    <property type="match status" value="1"/>
</dbReference>
<reference evidence="4" key="1">
    <citation type="submission" date="2022-01" db="EMBL/GenBank/DDBJ databases">
        <title>Collection of gut derived symbiotic bacterial strains cultured from healthy donors.</title>
        <authorList>
            <person name="Lin H."/>
            <person name="Kohout C."/>
            <person name="Waligurski E."/>
            <person name="Pamer E.G."/>
        </authorList>
    </citation>
    <scope>NUCLEOTIDE SEQUENCE</scope>
    <source>
        <strain evidence="4">DFI.6.55</strain>
    </source>
</reference>
<dbReference type="InterPro" id="IPR041698">
    <property type="entry name" value="Methyltransf_25"/>
</dbReference>
<organism evidence="4 5">
    <name type="scientific">Enterocloster aldenensis</name>
    <dbReference type="NCBI Taxonomy" id="358742"/>
    <lineage>
        <taxon>Bacteria</taxon>
        <taxon>Bacillati</taxon>
        <taxon>Bacillota</taxon>
        <taxon>Clostridia</taxon>
        <taxon>Lachnospirales</taxon>
        <taxon>Lachnospiraceae</taxon>
        <taxon>Enterocloster</taxon>
    </lineage>
</organism>
<dbReference type="EMBL" id="JAKNGE010000051">
    <property type="protein sequence ID" value="MCG4749096.1"/>
    <property type="molecule type" value="Genomic_DNA"/>
</dbReference>
<feature type="domain" description="Methyltransferase" evidence="3">
    <location>
        <begin position="41"/>
        <end position="129"/>
    </location>
</feature>
<dbReference type="RefSeq" id="WP_238053918.1">
    <property type="nucleotide sequence ID" value="NZ_JAKNGE010000051.1"/>
</dbReference>
<accession>A0AAW5C6J7</accession>
<dbReference type="CDD" id="cd02440">
    <property type="entry name" value="AdoMet_MTases"/>
    <property type="match status" value="1"/>
</dbReference>
<dbReference type="Gene3D" id="3.40.50.150">
    <property type="entry name" value="Vaccinia Virus protein VP39"/>
    <property type="match status" value="1"/>
</dbReference>
<keyword evidence="1 4" id="KW-0489">Methyltransferase</keyword>
<dbReference type="Proteomes" id="UP001299608">
    <property type="component" value="Unassembled WGS sequence"/>
</dbReference>
<evidence type="ECO:0000313" key="4">
    <source>
        <dbReference type="EMBL" id="MCG4749096.1"/>
    </source>
</evidence>
<evidence type="ECO:0000256" key="2">
    <source>
        <dbReference type="ARBA" id="ARBA00022679"/>
    </source>
</evidence>
<dbReference type="Pfam" id="PF13649">
    <property type="entry name" value="Methyltransf_25"/>
    <property type="match status" value="1"/>
</dbReference>
<dbReference type="GO" id="GO:0032259">
    <property type="term" value="P:methylation"/>
    <property type="evidence" value="ECO:0007669"/>
    <property type="project" value="UniProtKB-KW"/>
</dbReference>
<dbReference type="AlphaFoldDB" id="A0AAW5C6J7"/>
<name>A0AAW5C6J7_9FIRM</name>
<comment type="caution">
    <text evidence="4">The sequence shown here is derived from an EMBL/GenBank/DDBJ whole genome shotgun (WGS) entry which is preliminary data.</text>
</comment>
<protein>
    <submittedName>
        <fullName evidence="4">Class I SAM-dependent methyltransferase</fullName>
    </submittedName>
</protein>
<sequence length="195" mass="22741">MNDSLEYYNLHAKEFFDNTRDVEFTEMQDRFLKYLNPGARILDFGCGSGRDTKYFLGRGFKAEAVDGSEELVKIAAEYTGTNVRQMFFQDLNENETYDGIWACSSILHLTYSELAEVFVKMARALVPHGILYTSFKYGTDERERNGRYFTDMTEDKMKGLLDTVDVFSVEDMWVTSDVRPGRDEEKWLNMILRKK</sequence>
<evidence type="ECO:0000313" key="5">
    <source>
        <dbReference type="Proteomes" id="UP001299608"/>
    </source>
</evidence>
<evidence type="ECO:0000256" key="1">
    <source>
        <dbReference type="ARBA" id="ARBA00022603"/>
    </source>
</evidence>
<dbReference type="PANTHER" id="PTHR43861">
    <property type="entry name" value="TRANS-ACONITATE 2-METHYLTRANSFERASE-RELATED"/>
    <property type="match status" value="1"/>
</dbReference>